<comment type="caution">
    <text evidence="17">The sequence shown here is derived from an EMBL/GenBank/DDBJ whole genome shotgun (WGS) entry which is preliminary data.</text>
</comment>
<dbReference type="InterPro" id="IPR000413">
    <property type="entry name" value="Integrin_alpha"/>
</dbReference>
<feature type="transmembrane region" description="Helical" evidence="13">
    <location>
        <begin position="999"/>
        <end position="1021"/>
    </location>
</feature>
<evidence type="ECO:0000259" key="14">
    <source>
        <dbReference type="Pfam" id="PF08441"/>
    </source>
</evidence>
<keyword evidence="8 13" id="KW-0401">Integrin</keyword>
<evidence type="ECO:0000256" key="9">
    <source>
        <dbReference type="ARBA" id="ARBA00023136"/>
    </source>
</evidence>
<evidence type="ECO:0000256" key="11">
    <source>
        <dbReference type="ARBA" id="ARBA00023180"/>
    </source>
</evidence>
<dbReference type="InterPro" id="IPR013517">
    <property type="entry name" value="FG-GAP"/>
</dbReference>
<dbReference type="InterPro" id="IPR013649">
    <property type="entry name" value="Integrin_alpha_Ig-like_1"/>
</dbReference>
<dbReference type="PANTHER" id="PTHR23220:SF122">
    <property type="entry name" value="INTEGRIN ALPHA-PS1"/>
    <property type="match status" value="1"/>
</dbReference>
<organism evidence="17 18">
    <name type="scientific">Ridgeia piscesae</name>
    <name type="common">Tubeworm</name>
    <dbReference type="NCBI Taxonomy" id="27915"/>
    <lineage>
        <taxon>Eukaryota</taxon>
        <taxon>Metazoa</taxon>
        <taxon>Spiralia</taxon>
        <taxon>Lophotrochozoa</taxon>
        <taxon>Annelida</taxon>
        <taxon>Polychaeta</taxon>
        <taxon>Sedentaria</taxon>
        <taxon>Canalipalpata</taxon>
        <taxon>Sabellida</taxon>
        <taxon>Siboglinidae</taxon>
        <taxon>Ridgeia</taxon>
    </lineage>
</organism>
<dbReference type="PROSITE" id="PS00242">
    <property type="entry name" value="INTEGRIN_ALPHA"/>
    <property type="match status" value="1"/>
</dbReference>
<keyword evidence="3 13" id="KW-0812">Transmembrane</keyword>
<dbReference type="GO" id="GO:0007229">
    <property type="term" value="P:integrin-mediated signaling pathway"/>
    <property type="evidence" value="ECO:0007669"/>
    <property type="project" value="UniProtKB-KW"/>
</dbReference>
<keyword evidence="18" id="KW-1185">Reference proteome</keyword>
<dbReference type="GO" id="GO:0005178">
    <property type="term" value="F:integrin binding"/>
    <property type="evidence" value="ECO:0007669"/>
    <property type="project" value="TreeGrafter"/>
</dbReference>
<feature type="domain" description="Integrin alpha second immunoglobulin-like" evidence="15">
    <location>
        <begin position="599"/>
        <end position="733"/>
    </location>
</feature>
<evidence type="ECO:0000256" key="2">
    <source>
        <dbReference type="ARBA" id="ARBA00008054"/>
    </source>
</evidence>
<dbReference type="Proteomes" id="UP001209878">
    <property type="component" value="Unassembled WGS sequence"/>
</dbReference>
<dbReference type="Pfam" id="PF01839">
    <property type="entry name" value="FG-GAP"/>
    <property type="match status" value="3"/>
</dbReference>
<dbReference type="InterPro" id="IPR032695">
    <property type="entry name" value="Integrin_dom_sf"/>
</dbReference>
<dbReference type="Gene3D" id="1.20.5.930">
    <property type="entry name" value="Bicelle-embedded integrin alpha(iib) transmembrane segment"/>
    <property type="match status" value="1"/>
</dbReference>
<evidence type="ECO:0000256" key="12">
    <source>
        <dbReference type="PROSITE-ProRule" id="PRU00803"/>
    </source>
</evidence>
<dbReference type="InterPro" id="IPR048286">
    <property type="entry name" value="Integrin_alpha_Ig-like_3"/>
</dbReference>
<dbReference type="EMBL" id="JAODUO010000850">
    <property type="protein sequence ID" value="KAK2173745.1"/>
    <property type="molecule type" value="Genomic_DNA"/>
</dbReference>
<feature type="domain" description="Integrin alpha third immunoglobulin-like" evidence="16">
    <location>
        <begin position="757"/>
        <end position="978"/>
    </location>
</feature>
<dbReference type="PRINTS" id="PR01185">
    <property type="entry name" value="INTEGRINA"/>
</dbReference>
<dbReference type="InterPro" id="IPR028994">
    <property type="entry name" value="Integrin_alpha_N"/>
</dbReference>
<dbReference type="InterPro" id="IPR013519">
    <property type="entry name" value="Int_alpha_beta-p"/>
</dbReference>
<keyword evidence="7 13" id="KW-1133">Transmembrane helix</keyword>
<evidence type="ECO:0000256" key="10">
    <source>
        <dbReference type="ARBA" id="ARBA00023170"/>
    </source>
</evidence>
<evidence type="ECO:0000256" key="1">
    <source>
        <dbReference type="ARBA" id="ARBA00004479"/>
    </source>
</evidence>
<dbReference type="InterPro" id="IPR048285">
    <property type="entry name" value="Integrin_alpha_Ig-like_2"/>
</dbReference>
<keyword evidence="4" id="KW-0732">Signal</keyword>
<accession>A0AAD9KN60</accession>
<dbReference type="Pfam" id="PF20805">
    <property type="entry name" value="Integrin_A_Ig_2"/>
    <property type="match status" value="1"/>
</dbReference>
<keyword evidence="5" id="KW-0677">Repeat</keyword>
<dbReference type="PROSITE" id="PS51470">
    <property type="entry name" value="FG_GAP"/>
    <property type="match status" value="3"/>
</dbReference>
<evidence type="ECO:0000259" key="16">
    <source>
        <dbReference type="Pfam" id="PF20806"/>
    </source>
</evidence>
<dbReference type="InterPro" id="IPR018184">
    <property type="entry name" value="Integrin_alpha_C_CS"/>
</dbReference>
<evidence type="ECO:0008006" key="19">
    <source>
        <dbReference type="Google" id="ProtNLM"/>
    </source>
</evidence>
<keyword evidence="11" id="KW-0325">Glycoprotein</keyword>
<dbReference type="GO" id="GO:0008305">
    <property type="term" value="C:integrin complex"/>
    <property type="evidence" value="ECO:0007669"/>
    <property type="project" value="InterPro"/>
</dbReference>
<evidence type="ECO:0000313" key="18">
    <source>
        <dbReference type="Proteomes" id="UP001209878"/>
    </source>
</evidence>
<feature type="repeat" description="FG-GAP" evidence="12">
    <location>
        <begin position="250"/>
        <end position="309"/>
    </location>
</feature>
<keyword evidence="6 13" id="KW-0130">Cell adhesion</keyword>
<comment type="similarity">
    <text evidence="2 13">Belongs to the integrin alpha chain family.</text>
</comment>
<dbReference type="GO" id="GO:0098609">
    <property type="term" value="P:cell-cell adhesion"/>
    <property type="evidence" value="ECO:0007669"/>
    <property type="project" value="TreeGrafter"/>
</dbReference>
<dbReference type="SUPFAM" id="SSF69179">
    <property type="entry name" value="Integrin domains"/>
    <property type="match status" value="3"/>
</dbReference>
<evidence type="ECO:0000256" key="7">
    <source>
        <dbReference type="ARBA" id="ARBA00022989"/>
    </source>
</evidence>
<evidence type="ECO:0000256" key="4">
    <source>
        <dbReference type="ARBA" id="ARBA00022729"/>
    </source>
</evidence>
<evidence type="ECO:0000313" key="17">
    <source>
        <dbReference type="EMBL" id="KAK2173745.1"/>
    </source>
</evidence>
<dbReference type="Pfam" id="PF20806">
    <property type="entry name" value="Integrin_A_Ig_3"/>
    <property type="match status" value="1"/>
</dbReference>
<feature type="repeat" description="FG-GAP" evidence="12">
    <location>
        <begin position="382"/>
        <end position="446"/>
    </location>
</feature>
<evidence type="ECO:0000259" key="15">
    <source>
        <dbReference type="Pfam" id="PF20805"/>
    </source>
</evidence>
<keyword evidence="9 13" id="KW-0472">Membrane</keyword>
<evidence type="ECO:0000256" key="5">
    <source>
        <dbReference type="ARBA" id="ARBA00022737"/>
    </source>
</evidence>
<keyword evidence="10 13" id="KW-0675">Receptor</keyword>
<dbReference type="Gene3D" id="2.60.40.1510">
    <property type="entry name" value="ntegrin, alpha v. Chain A, domain 3"/>
    <property type="match status" value="1"/>
</dbReference>
<dbReference type="Gene3D" id="2.60.40.1460">
    <property type="entry name" value="Integrin domains. Chain A, domain 2"/>
    <property type="match status" value="1"/>
</dbReference>
<protein>
    <recommendedName>
        <fullName evidence="19">Integrin alpha-2 domain-containing protein</fullName>
    </recommendedName>
</protein>
<dbReference type="AlphaFoldDB" id="A0AAD9KN60"/>
<evidence type="ECO:0000256" key="13">
    <source>
        <dbReference type="RuleBase" id="RU003762"/>
    </source>
</evidence>
<dbReference type="GO" id="GO:0009897">
    <property type="term" value="C:external side of plasma membrane"/>
    <property type="evidence" value="ECO:0007669"/>
    <property type="project" value="TreeGrafter"/>
</dbReference>
<dbReference type="Pfam" id="PF08441">
    <property type="entry name" value="Integrin_A_Ig_1"/>
    <property type="match status" value="1"/>
</dbReference>
<dbReference type="SUPFAM" id="SSF69318">
    <property type="entry name" value="Integrin alpha N-terminal domain"/>
    <property type="match status" value="1"/>
</dbReference>
<evidence type="ECO:0000256" key="8">
    <source>
        <dbReference type="ARBA" id="ARBA00023037"/>
    </source>
</evidence>
<feature type="domain" description="Integrin alpha first immunoglubulin-like" evidence="14">
    <location>
        <begin position="431"/>
        <end position="597"/>
    </location>
</feature>
<dbReference type="GO" id="GO:0007160">
    <property type="term" value="P:cell-matrix adhesion"/>
    <property type="evidence" value="ECO:0007669"/>
    <property type="project" value="TreeGrafter"/>
</dbReference>
<comment type="subcellular location">
    <subcellularLocation>
        <location evidence="1 13">Membrane</location>
        <topology evidence="1 13">Single-pass type I membrane protein</topology>
    </subcellularLocation>
</comment>
<sequence length="1052" mass="116811">MLLSYCFRFLVGAPKGNITDRTAPLEVRRIYQPGVVYTCPLTSDTDDCETIKIDRNPPSAEEGRDDQWLGVTVRSQRTATGKALACAHRYKKVGSSSRWGRGLCFTMTNELDLDSDLDPCAAKSTAKGHGQYGFCQAGTSADMSPEDVILGAPGPVNWRGVIFKNIVRSALTMATFPKWYQSAVEDPLPTVPGPEPVVGFYSYLGMSSRIGTVLNGRKTYIGGAPRSLDLGQVLLFEPAVNADDETLHITPDHYLTGDQFGASFGYDIVLVDFNSDGRQDLVVGAPFYLAPRVGGAFYVFMNGPEGITSSTKNVTIKSRPMTIAECAELDCTSARFGFSLADIGDLDQDGYGDLAVGAPYEGSGAVYIFRGSQDGIIPEFAQRIVASDLPMAQPLRTFGYSLSGGLDMDGNGYPDIVVGAFDSSKTIVLRSRPVINVQVQTQFTPDLIDPSKTKCDKDGEPNNCFRVRLCFRFKAKPVDRFNSKLDLTYILEAEKFTGKKLSRVFMKGAKRQSNHMIERTIKMNEQSNTQSRCTEHVIYIIKNNKDFLHPIQFQLTYKLKAKTPPTSFPGDRLPDMNDYPVLNNAAAIIKRSVDFKKNCGNNDICESDLRLQGILPLEQDIHGQYILKVGQQRELKLEVTVKNRGEDAHEATLYVDLPESLSYTGVTTKQKKKYACIPTKSNVTCSIANPMSTNQQATLVIRLDATNIIASKHVLKIGLRVNTTSTEDNERNNFDELVIKVVVETDLLVRGYAADSVEVFYGGEVKGESAIKYEDEIGSTVIHSYEVKNKGPGQVMNVTVYISWPYEVESGYSKGKHLLYLMEAPQINGNRGAFAGKCYMKAGMVNPLRIKTVPKPLAVQPSDGNTNYTVIGGEPKKNRRSKREAIIPAEEFIDSSGRSLSVVIMDCDRKTAKCFTFPCVLGEIRKGESIVISMRSRLWNSTFVEDYTHVDHVRIFSKAEIKIDPSLSVKQTDTKNDISKAMTKAIPDIEVAEREGVPLWIIILAIIGGLLLLILIILLMWKCGFFRRQKADEMRKYRGKLEKKKYYDDDYN</sequence>
<dbReference type="Gene3D" id="2.130.10.130">
    <property type="entry name" value="Integrin alpha, N-terminal"/>
    <property type="match status" value="1"/>
</dbReference>
<dbReference type="SMART" id="SM00191">
    <property type="entry name" value="Int_alpha"/>
    <property type="match status" value="4"/>
</dbReference>
<evidence type="ECO:0000256" key="3">
    <source>
        <dbReference type="ARBA" id="ARBA00022692"/>
    </source>
</evidence>
<dbReference type="GO" id="GO:0033627">
    <property type="term" value="P:cell adhesion mediated by integrin"/>
    <property type="evidence" value="ECO:0007669"/>
    <property type="project" value="TreeGrafter"/>
</dbReference>
<feature type="repeat" description="FG-GAP" evidence="12">
    <location>
        <begin position="322"/>
        <end position="378"/>
    </location>
</feature>
<dbReference type="Gene3D" id="2.60.40.1530">
    <property type="entry name" value="ntegrin, alpha v. Chain A, domain 4"/>
    <property type="match status" value="1"/>
</dbReference>
<gene>
    <name evidence="17" type="ORF">NP493_849g00029</name>
</gene>
<name>A0AAD9KN60_RIDPI</name>
<proteinExistence type="inferred from homology"/>
<dbReference type="PANTHER" id="PTHR23220">
    <property type="entry name" value="INTEGRIN ALPHA"/>
    <property type="match status" value="1"/>
</dbReference>
<reference evidence="17" key="1">
    <citation type="journal article" date="2023" name="Mol. Biol. Evol.">
        <title>Third-Generation Sequencing Reveals the Adaptive Role of the Epigenome in Three Deep-Sea Polychaetes.</title>
        <authorList>
            <person name="Perez M."/>
            <person name="Aroh O."/>
            <person name="Sun Y."/>
            <person name="Lan Y."/>
            <person name="Juniper S.K."/>
            <person name="Young C.R."/>
            <person name="Angers B."/>
            <person name="Qian P.Y."/>
        </authorList>
    </citation>
    <scope>NUCLEOTIDE SEQUENCE</scope>
    <source>
        <strain evidence="17">R07B-5</strain>
    </source>
</reference>
<evidence type="ECO:0000256" key="6">
    <source>
        <dbReference type="ARBA" id="ARBA00022889"/>
    </source>
</evidence>